<feature type="compositionally biased region" description="Polar residues" evidence="1">
    <location>
        <begin position="66"/>
        <end position="79"/>
    </location>
</feature>
<evidence type="ECO:0000313" key="4">
    <source>
        <dbReference type="Proteomes" id="UP000009046"/>
    </source>
</evidence>
<dbReference type="AlphaFoldDB" id="E0VLX8"/>
<dbReference type="RefSeq" id="XP_002427122.1">
    <property type="nucleotide sequence ID" value="XM_002427077.1"/>
</dbReference>
<protein>
    <submittedName>
        <fullName evidence="2 3">Uncharacterized protein</fullName>
    </submittedName>
</protein>
<dbReference type="VEuPathDB" id="VectorBase:PHUM297020"/>
<dbReference type="KEGG" id="phu:Phum_PHUM297020"/>
<evidence type="ECO:0000313" key="2">
    <source>
        <dbReference type="EMBL" id="EEB14384.1"/>
    </source>
</evidence>
<dbReference type="EnsemblMetazoa" id="PHUM297020-RA">
    <property type="protein sequence ID" value="PHUM297020-PA"/>
    <property type="gene ID" value="PHUM297020"/>
</dbReference>
<proteinExistence type="predicted"/>
<dbReference type="GeneID" id="8229756"/>
<dbReference type="InParanoid" id="E0VLX8"/>
<dbReference type="EMBL" id="AAZO01003441">
    <property type="status" value="NOT_ANNOTATED_CDS"/>
    <property type="molecule type" value="Genomic_DNA"/>
</dbReference>
<evidence type="ECO:0000256" key="1">
    <source>
        <dbReference type="SAM" id="MobiDB-lite"/>
    </source>
</evidence>
<dbReference type="Proteomes" id="UP000009046">
    <property type="component" value="Unassembled WGS sequence"/>
</dbReference>
<reference evidence="2" key="2">
    <citation type="submission" date="2007-04" db="EMBL/GenBank/DDBJ databases">
        <title>The genome of the human body louse.</title>
        <authorList>
            <consortium name="The Human Body Louse Genome Consortium"/>
            <person name="Kirkness E."/>
            <person name="Walenz B."/>
            <person name="Hass B."/>
            <person name="Bruggner R."/>
            <person name="Strausberg R."/>
        </authorList>
    </citation>
    <scope>NUCLEOTIDE SEQUENCE</scope>
    <source>
        <strain evidence="2">USDA</strain>
    </source>
</reference>
<sequence length="341" mass="36570">MKVLDNSVTDNGSTRRRSTFYVPLTETVSNNNQENKNSSMKKSFVDNKNNLTGFSPFWKTPKKSFSPPTVKNQEGSGTTLKKIPLTNSLSVDSSSGGKLINNKIIQPTPGILRGGIPGGGKITHLQKPQQKPSSKAVDTAKLLKTSSVSVPSLDNTFALSVVKNSSTSTQSLETLVVGGGGGGSGGVTEVHVEKQPTTKTTNLFLYKKANQNKVTRSPSQTLTVENLVKKVTLSNSNVMTTTPTISQLQTPPKDFGKFLNVPQITLESEDTDDSEGFKKNFEESKNLSSFKCVGGDEYNNGGGGGDDDDDDDCGMHSVTILRLILTALALPLYTRTKTSID</sequence>
<evidence type="ECO:0000313" key="3">
    <source>
        <dbReference type="EnsemblMetazoa" id="PHUM297020-PA"/>
    </source>
</evidence>
<reference evidence="2" key="1">
    <citation type="submission" date="2007-04" db="EMBL/GenBank/DDBJ databases">
        <title>Annotation of Pediculus humanus corporis strain USDA.</title>
        <authorList>
            <person name="Kirkness E."/>
            <person name="Hannick L."/>
            <person name="Hass B."/>
            <person name="Bruggner R."/>
            <person name="Lawson D."/>
            <person name="Bidwell S."/>
            <person name="Joardar V."/>
            <person name="Caler E."/>
            <person name="Walenz B."/>
            <person name="Inman J."/>
            <person name="Schobel S."/>
            <person name="Galinsky K."/>
            <person name="Amedeo P."/>
            <person name="Strausberg R."/>
        </authorList>
    </citation>
    <scope>NUCLEOTIDE SEQUENCE</scope>
    <source>
        <strain evidence="2">USDA</strain>
    </source>
</reference>
<dbReference type="CTD" id="8229756"/>
<feature type="region of interest" description="Disordered" evidence="1">
    <location>
        <begin position="55"/>
        <end position="79"/>
    </location>
</feature>
<dbReference type="EMBL" id="DS235283">
    <property type="protein sequence ID" value="EEB14384.1"/>
    <property type="molecule type" value="Genomic_DNA"/>
</dbReference>
<gene>
    <name evidence="3" type="primary">8229756</name>
    <name evidence="2" type="ORF">Phum_PHUM297020</name>
</gene>
<accession>E0VLX8</accession>
<dbReference type="HOGENOM" id="CLU_814583_0_0_1"/>
<organism>
    <name type="scientific">Pediculus humanus subsp. corporis</name>
    <name type="common">Body louse</name>
    <dbReference type="NCBI Taxonomy" id="121224"/>
    <lineage>
        <taxon>Eukaryota</taxon>
        <taxon>Metazoa</taxon>
        <taxon>Ecdysozoa</taxon>
        <taxon>Arthropoda</taxon>
        <taxon>Hexapoda</taxon>
        <taxon>Insecta</taxon>
        <taxon>Pterygota</taxon>
        <taxon>Neoptera</taxon>
        <taxon>Paraneoptera</taxon>
        <taxon>Psocodea</taxon>
        <taxon>Troctomorpha</taxon>
        <taxon>Phthiraptera</taxon>
        <taxon>Anoplura</taxon>
        <taxon>Pediculidae</taxon>
        <taxon>Pediculus</taxon>
    </lineage>
</organism>
<name>E0VLX8_PEDHC</name>
<reference evidence="3" key="3">
    <citation type="submission" date="2021-02" db="UniProtKB">
        <authorList>
            <consortium name="EnsemblMetazoa"/>
        </authorList>
    </citation>
    <scope>IDENTIFICATION</scope>
    <source>
        <strain evidence="3">USDA</strain>
    </source>
</reference>
<keyword evidence="4" id="KW-1185">Reference proteome</keyword>